<name>A0ABW3KC85_9BACT</name>
<dbReference type="InterPro" id="IPR008278">
    <property type="entry name" value="4-PPantetheinyl_Trfase_dom"/>
</dbReference>
<dbReference type="Proteomes" id="UP001597112">
    <property type="component" value="Unassembled WGS sequence"/>
</dbReference>
<comment type="similarity">
    <text evidence="1">Belongs to the P-Pant transferase superfamily. Gsp/Sfp/HetI/AcpT family.</text>
</comment>
<protein>
    <submittedName>
        <fullName evidence="4">4'-phosphopantetheinyl transferase family protein</fullName>
    </submittedName>
</protein>
<feature type="domain" description="4'-phosphopantetheinyl transferase" evidence="3">
    <location>
        <begin position="103"/>
        <end position="178"/>
    </location>
</feature>
<dbReference type="InterPro" id="IPR037143">
    <property type="entry name" value="4-PPantetheinyl_Trfase_dom_sf"/>
</dbReference>
<dbReference type="SUPFAM" id="SSF56214">
    <property type="entry name" value="4'-phosphopantetheinyl transferase"/>
    <property type="match status" value="1"/>
</dbReference>
<accession>A0ABW3KC85</accession>
<evidence type="ECO:0000256" key="2">
    <source>
        <dbReference type="ARBA" id="ARBA00022679"/>
    </source>
</evidence>
<organism evidence="4 5">
    <name type="scientific">Ohtaekwangia kribbensis</name>
    <dbReference type="NCBI Taxonomy" id="688913"/>
    <lineage>
        <taxon>Bacteria</taxon>
        <taxon>Pseudomonadati</taxon>
        <taxon>Bacteroidota</taxon>
        <taxon>Cytophagia</taxon>
        <taxon>Cytophagales</taxon>
        <taxon>Fulvivirgaceae</taxon>
        <taxon>Ohtaekwangia</taxon>
    </lineage>
</organism>
<reference evidence="5" key="1">
    <citation type="journal article" date="2019" name="Int. J. Syst. Evol. Microbiol.">
        <title>The Global Catalogue of Microorganisms (GCM) 10K type strain sequencing project: providing services to taxonomists for standard genome sequencing and annotation.</title>
        <authorList>
            <consortium name="The Broad Institute Genomics Platform"/>
            <consortium name="The Broad Institute Genome Sequencing Center for Infectious Disease"/>
            <person name="Wu L."/>
            <person name="Ma J."/>
        </authorList>
    </citation>
    <scope>NUCLEOTIDE SEQUENCE [LARGE SCALE GENOMIC DNA]</scope>
    <source>
        <strain evidence="5">CCUG 58938</strain>
    </source>
</reference>
<gene>
    <name evidence="4" type="ORF">ACFQ21_30360</name>
</gene>
<keyword evidence="5" id="KW-1185">Reference proteome</keyword>
<dbReference type="InterPro" id="IPR050559">
    <property type="entry name" value="P-Pant_transferase_sf"/>
</dbReference>
<dbReference type="Pfam" id="PF01648">
    <property type="entry name" value="ACPS"/>
    <property type="match status" value="1"/>
</dbReference>
<proteinExistence type="inferred from homology"/>
<evidence type="ECO:0000256" key="1">
    <source>
        <dbReference type="ARBA" id="ARBA00010990"/>
    </source>
</evidence>
<dbReference type="GO" id="GO:0016740">
    <property type="term" value="F:transferase activity"/>
    <property type="evidence" value="ECO:0007669"/>
    <property type="project" value="UniProtKB-KW"/>
</dbReference>
<dbReference type="PANTHER" id="PTHR12215:SF10">
    <property type="entry name" value="L-AMINOADIPATE-SEMIALDEHYDE DEHYDROGENASE-PHOSPHOPANTETHEINYL TRANSFERASE"/>
    <property type="match status" value="1"/>
</dbReference>
<evidence type="ECO:0000259" key="3">
    <source>
        <dbReference type="Pfam" id="PF01648"/>
    </source>
</evidence>
<dbReference type="RefSeq" id="WP_377586599.1">
    <property type="nucleotide sequence ID" value="NZ_JBHTKA010000016.1"/>
</dbReference>
<evidence type="ECO:0000313" key="5">
    <source>
        <dbReference type="Proteomes" id="UP001597112"/>
    </source>
</evidence>
<dbReference type="EMBL" id="JBHTKA010000016">
    <property type="protein sequence ID" value="MFD1003668.1"/>
    <property type="molecule type" value="Genomic_DNA"/>
</dbReference>
<dbReference type="Gene3D" id="3.90.470.20">
    <property type="entry name" value="4'-phosphopantetheinyl transferase domain"/>
    <property type="match status" value="2"/>
</dbReference>
<evidence type="ECO:0000313" key="4">
    <source>
        <dbReference type="EMBL" id="MFD1003668.1"/>
    </source>
</evidence>
<keyword evidence="2 4" id="KW-0808">Transferase</keyword>
<sequence>MVKVLISTASEIAKTTDLQSVSNKLNIHFLNDDDYLFPDKMFISTIGRLMLQRLFIEANIDAAVLQTLHRGPYGKWQLSAPVDFNVSHADDKIVAVFSDEGVVGVDIEKVRDFAWQEYKESFSLAEWTTIYTAVSPEEIFFDLWTKKESILKAYGYGLQVPLAQVSIENTFGQVESSSMTGYFHEVKIPGYKCHVCTQQQTHLQSDVFVL</sequence>
<comment type="caution">
    <text evidence="4">The sequence shown here is derived from an EMBL/GenBank/DDBJ whole genome shotgun (WGS) entry which is preliminary data.</text>
</comment>
<dbReference type="PANTHER" id="PTHR12215">
    <property type="entry name" value="PHOSPHOPANTETHEINE TRANSFERASE"/>
    <property type="match status" value="1"/>
</dbReference>